<protein>
    <submittedName>
        <fullName evidence="1">7243_t:CDS:1</fullName>
    </submittedName>
</protein>
<comment type="caution">
    <text evidence="1">The sequence shown here is derived from an EMBL/GenBank/DDBJ whole genome shotgun (WGS) entry which is preliminary data.</text>
</comment>
<organism evidence="1 2">
    <name type="scientific">Cetraspora pellucida</name>
    <dbReference type="NCBI Taxonomy" id="1433469"/>
    <lineage>
        <taxon>Eukaryota</taxon>
        <taxon>Fungi</taxon>
        <taxon>Fungi incertae sedis</taxon>
        <taxon>Mucoromycota</taxon>
        <taxon>Glomeromycotina</taxon>
        <taxon>Glomeromycetes</taxon>
        <taxon>Diversisporales</taxon>
        <taxon>Gigasporaceae</taxon>
        <taxon>Cetraspora</taxon>
    </lineage>
</organism>
<reference evidence="1" key="1">
    <citation type="submission" date="2021-06" db="EMBL/GenBank/DDBJ databases">
        <authorList>
            <person name="Kallberg Y."/>
            <person name="Tangrot J."/>
            <person name="Rosling A."/>
        </authorList>
    </citation>
    <scope>NUCLEOTIDE SEQUENCE</scope>
    <source>
        <strain evidence="1">28 12/20/2015</strain>
    </source>
</reference>
<proteinExistence type="predicted"/>
<dbReference type="EMBL" id="CAJVPW010054148">
    <property type="protein sequence ID" value="CAG8771195.1"/>
    <property type="molecule type" value="Genomic_DNA"/>
</dbReference>
<evidence type="ECO:0000313" key="2">
    <source>
        <dbReference type="Proteomes" id="UP000789366"/>
    </source>
</evidence>
<feature type="non-terminal residue" evidence="1">
    <location>
        <position position="1"/>
    </location>
</feature>
<evidence type="ECO:0000313" key="1">
    <source>
        <dbReference type="EMBL" id="CAG8771195.1"/>
    </source>
</evidence>
<dbReference type="Proteomes" id="UP000789366">
    <property type="component" value="Unassembled WGS sequence"/>
</dbReference>
<keyword evidence="2" id="KW-1185">Reference proteome</keyword>
<feature type="non-terminal residue" evidence="1">
    <location>
        <position position="115"/>
    </location>
</feature>
<sequence>LDFFQKECDPLFPFIKNCIQQLETYIYNGMTSSDFGPNVNFILERFNTTTPTFESVFQAAYNAAHTKFLKYLSNHPARSLFKAAQIFDSRYVQLASIHHDIQLYGNEILQLSNPS</sequence>
<name>A0ACA9R0A8_9GLOM</name>
<gene>
    <name evidence="1" type="ORF">SPELUC_LOCUS15790</name>
</gene>
<accession>A0ACA9R0A8</accession>